<dbReference type="EMBL" id="MU275855">
    <property type="protein sequence ID" value="KAI0051144.1"/>
    <property type="molecule type" value="Genomic_DNA"/>
</dbReference>
<reference evidence="1" key="2">
    <citation type="journal article" date="2022" name="New Phytol.">
        <title>Evolutionary transition to the ectomycorrhizal habit in the genomes of a hyperdiverse lineage of mushroom-forming fungi.</title>
        <authorList>
            <person name="Looney B."/>
            <person name="Miyauchi S."/>
            <person name="Morin E."/>
            <person name="Drula E."/>
            <person name="Courty P.E."/>
            <person name="Kohler A."/>
            <person name="Kuo A."/>
            <person name="LaButti K."/>
            <person name="Pangilinan J."/>
            <person name="Lipzen A."/>
            <person name="Riley R."/>
            <person name="Andreopoulos W."/>
            <person name="He G."/>
            <person name="Johnson J."/>
            <person name="Nolan M."/>
            <person name="Tritt A."/>
            <person name="Barry K.W."/>
            <person name="Grigoriev I.V."/>
            <person name="Nagy L.G."/>
            <person name="Hibbett D."/>
            <person name="Henrissat B."/>
            <person name="Matheny P.B."/>
            <person name="Labbe J."/>
            <person name="Martin F.M."/>
        </authorList>
    </citation>
    <scope>NUCLEOTIDE SEQUENCE</scope>
    <source>
        <strain evidence="1">FP105234-sp</strain>
    </source>
</reference>
<dbReference type="Proteomes" id="UP000814033">
    <property type="component" value="Unassembled WGS sequence"/>
</dbReference>
<name>A0ACB8S3N0_9AGAM</name>
<reference evidence="1" key="1">
    <citation type="submission" date="2021-02" db="EMBL/GenBank/DDBJ databases">
        <authorList>
            <consortium name="DOE Joint Genome Institute"/>
            <person name="Ahrendt S."/>
            <person name="Looney B.P."/>
            <person name="Miyauchi S."/>
            <person name="Morin E."/>
            <person name="Drula E."/>
            <person name="Courty P.E."/>
            <person name="Chicoki N."/>
            <person name="Fauchery L."/>
            <person name="Kohler A."/>
            <person name="Kuo A."/>
            <person name="Labutti K."/>
            <person name="Pangilinan J."/>
            <person name="Lipzen A."/>
            <person name="Riley R."/>
            <person name="Andreopoulos W."/>
            <person name="He G."/>
            <person name="Johnson J."/>
            <person name="Barry K.W."/>
            <person name="Grigoriev I.V."/>
            <person name="Nagy L."/>
            <person name="Hibbett D."/>
            <person name="Henrissat B."/>
            <person name="Matheny P.B."/>
            <person name="Labbe J."/>
            <person name="Martin F."/>
        </authorList>
    </citation>
    <scope>NUCLEOTIDE SEQUENCE</scope>
    <source>
        <strain evidence="1">FP105234-sp</strain>
    </source>
</reference>
<evidence type="ECO:0000313" key="1">
    <source>
        <dbReference type="EMBL" id="KAI0051144.1"/>
    </source>
</evidence>
<evidence type="ECO:0000313" key="2">
    <source>
        <dbReference type="Proteomes" id="UP000814033"/>
    </source>
</evidence>
<accession>A0ACB8S3N0</accession>
<protein>
    <submittedName>
        <fullName evidence="1">Uncharacterized protein</fullName>
    </submittedName>
</protein>
<sequence length="1256" mass="137390">MKIVNTYHPPSSVVASVKCHLTSRSDLHLVVAKTNALDVYSAQPHGLKLECTTEFRGRASAIKVLPNSGKDDLVLLTDHPKPKVIFLTYNVSSSGDASLSRTHVVDLYEEKTSARPSEFLHDVIVNPSGDILVANCYTGKLRVITLKGGKPSQDFDARLPELNVLSIEFAGSASNIYALAILHLDYNQNFQLISRDLNLSETELSRNPSLILPPTTLSLSLTDSVPRLISVPIIHGRADDSTRSDDFTGGLLVLGGKTIALYESSSKEWQEKYRGKQRRLANRKQDPDLTVSAAAKEKEQERESKKRKARATVQWPWHEVTAWCYADDSQTKILIGDAYGRLAMLSLDLLHTDGLVLIPLGEISAPTTLTYLTTQVLFVGSHFGDSQLVKIHTSPISNTNAPTLPIRDNVLTVEPNSLIINKKGKGKAALNVDPSDGRVLATKGNFLEVIDVWKNLAPILDAAWADTDNSGQPHIVTVSGGRNTGSLRVIRNGADFLEEAFIAGLESCTNMYPLRRRYGEECDSHILVTKGQRSLLFQLLNSTTISHVGSGAGFITNQPTLAAANISKKVRKPGSKTTYEDSPYVVQVTPTRVVLVEHDATLETHSSVTEWVPRSEGNTWAGREIVAAALNGSQIVLALERGRIAILTLDNPRQFSLFCYKDFSGEISALSCNALNPSKAFSNHVAVSFWTSNRVEILNIISGDSYLSPVCSITAPFLPRSLLFHNFGYDGSPKDSDYRPHILIGLGDGTLLSYSFKEDVLEDKRMFSLGRTPVCLSACFVEGKRTVFASGSRAAVLYWQRGSVVHSPGVTASSRLNAVHWPSSLLLSTPNGLVIGKAKDLDKMHINTVPFGLDCPKRVFHDPIQGAFGVSTVKTEPHRVGEPERSTSSFKLIDDTTFDVLGRFTAEGFEEITSVLCVPVSKADVTISCYVVGTMEYKPDEIEPVEGHLHIFTAEESSGPSQAGNRLRHMGTADVIGCPYGLTVVDGFVAAAVNSSVVVYKISLDHSEVMKKVAEWNHSYLVTSIASRGSRLFAGDAMSSISALDLVVDGSEVSLTTLARDYGPLWPLSIESWDRNSVIGANSDCNLFTFTVRPSERRTVLERDGDFHLDDVVNKFLPGSINSSDIKDDAELKPRMLFFTASGRIGVLTEAEDDDLSNQLTSLERNLRKRDNESGQQITETSHAEWRAPVGGRSKSDGDPTAFGFVDGDFLERFLDYNHPSSDTAAVLNVKNRDNEGLKQSYGEIRAVLETLQGLH</sequence>
<keyword evidence="2" id="KW-1185">Reference proteome</keyword>
<gene>
    <name evidence="1" type="ORF">FA95DRAFT_1535299</name>
</gene>
<comment type="caution">
    <text evidence="1">The sequence shown here is derived from an EMBL/GenBank/DDBJ whole genome shotgun (WGS) entry which is preliminary data.</text>
</comment>
<proteinExistence type="predicted"/>
<organism evidence="1 2">
    <name type="scientific">Auriscalpium vulgare</name>
    <dbReference type="NCBI Taxonomy" id="40419"/>
    <lineage>
        <taxon>Eukaryota</taxon>
        <taxon>Fungi</taxon>
        <taxon>Dikarya</taxon>
        <taxon>Basidiomycota</taxon>
        <taxon>Agaricomycotina</taxon>
        <taxon>Agaricomycetes</taxon>
        <taxon>Russulales</taxon>
        <taxon>Auriscalpiaceae</taxon>
        <taxon>Auriscalpium</taxon>
    </lineage>
</organism>